<dbReference type="EMBL" id="CP099418">
    <property type="protein sequence ID" value="USW46742.1"/>
    <property type="molecule type" value="Genomic_DNA"/>
</dbReference>
<name>A0A9Q9EEQ7_9PEZI</name>
<keyword evidence="2" id="KW-1185">Reference proteome</keyword>
<reference evidence="1" key="1">
    <citation type="submission" date="2022-06" db="EMBL/GenBank/DDBJ databases">
        <title>Complete genome sequences of two strains of the flax pathogen Septoria linicola.</title>
        <authorList>
            <person name="Lapalu N."/>
            <person name="Simon A."/>
            <person name="Demenou B."/>
            <person name="Paumier D."/>
            <person name="Guillot M.-P."/>
            <person name="Gout L."/>
            <person name="Valade R."/>
        </authorList>
    </citation>
    <scope>NUCLEOTIDE SEQUENCE</scope>
    <source>
        <strain evidence="1">SE15195</strain>
    </source>
</reference>
<organism evidence="1 2">
    <name type="scientific">Septoria linicola</name>
    <dbReference type="NCBI Taxonomy" id="215465"/>
    <lineage>
        <taxon>Eukaryota</taxon>
        <taxon>Fungi</taxon>
        <taxon>Dikarya</taxon>
        <taxon>Ascomycota</taxon>
        <taxon>Pezizomycotina</taxon>
        <taxon>Dothideomycetes</taxon>
        <taxon>Dothideomycetidae</taxon>
        <taxon>Mycosphaerellales</taxon>
        <taxon>Mycosphaerellaceae</taxon>
        <taxon>Septoria</taxon>
    </lineage>
</organism>
<dbReference type="Proteomes" id="UP001056384">
    <property type="component" value="Chromosome 1"/>
</dbReference>
<accession>A0A9Q9EEQ7</accession>
<evidence type="ECO:0000313" key="1">
    <source>
        <dbReference type="EMBL" id="USW46742.1"/>
    </source>
</evidence>
<sequence length="164" mass="18873">MSSTISVPKQSNSVERVRAEMRRQLTREERQHCRGITLIGMTGTMYEELFGIETMEGLIIAELYGRMAIPSDDSENAYLFSARRGLVARYNARYTQKSLESELAYQRGEWPVLPKTKQELHVEYLEMENPAQGGAEIEELSQSVATEYVEWWTELQQQETGKTV</sequence>
<protein>
    <submittedName>
        <fullName evidence="1">Uncharacterized protein</fullName>
    </submittedName>
</protein>
<evidence type="ECO:0000313" key="2">
    <source>
        <dbReference type="Proteomes" id="UP001056384"/>
    </source>
</evidence>
<dbReference type="AlphaFoldDB" id="A0A9Q9EEQ7"/>
<gene>
    <name evidence="1" type="ORF">Slin15195_G000610</name>
</gene>
<proteinExistence type="predicted"/>